<dbReference type="InterPro" id="IPR002893">
    <property type="entry name" value="Znf_MYND"/>
</dbReference>
<keyword evidence="3" id="KW-0862">Zinc</keyword>
<proteinExistence type="predicted"/>
<sequence length="334" mass="37688">MPPVYLELPKMQQALSHSEEWNAQWERLGNSGVLTPQFCLVDLVGSRDPSRYDMLAREYATLLTFTLAIQRKIGGLPGNNLESKWLESTPSIRKSHVLVALSEVCSAARNIHDARRFAGDILTLDNLGNDGRVFIDLLKAIMPRTPPESLTTPTYIPNPAWDSFWASKEQSNMTQMEKWGLSYAQILRTELIYLVVLYTSLSFLGKERPKIPVTHPRGGGDASNDPQRLQFQKENRRQLCGPSLAKEVTREDKAAAKERQRQRCAYCTHCSRPEQDDEKFPHCGKCWNTLQRDVPYCSRECQTADYKPLHKAICGKALDLDTAVSFAMNGITGA</sequence>
<evidence type="ECO:0000256" key="3">
    <source>
        <dbReference type="ARBA" id="ARBA00022833"/>
    </source>
</evidence>
<keyword evidence="7" id="KW-1185">Reference proteome</keyword>
<evidence type="ECO:0000256" key="2">
    <source>
        <dbReference type="ARBA" id="ARBA00022771"/>
    </source>
</evidence>
<name>A0A2H3BUB6_9AGAR</name>
<reference evidence="7" key="1">
    <citation type="journal article" date="2017" name="Nat. Ecol. Evol.">
        <title>Genome expansion and lineage-specific genetic innovations in the forest pathogenic fungi Armillaria.</title>
        <authorList>
            <person name="Sipos G."/>
            <person name="Prasanna A.N."/>
            <person name="Walter M.C."/>
            <person name="O'Connor E."/>
            <person name="Balint B."/>
            <person name="Krizsan K."/>
            <person name="Kiss B."/>
            <person name="Hess J."/>
            <person name="Varga T."/>
            <person name="Slot J."/>
            <person name="Riley R."/>
            <person name="Boka B."/>
            <person name="Rigling D."/>
            <person name="Barry K."/>
            <person name="Lee J."/>
            <person name="Mihaltcheva S."/>
            <person name="LaButti K."/>
            <person name="Lipzen A."/>
            <person name="Waldron R."/>
            <person name="Moloney N.M."/>
            <person name="Sperisen C."/>
            <person name="Kredics L."/>
            <person name="Vagvoelgyi C."/>
            <person name="Patrignani A."/>
            <person name="Fitzpatrick D."/>
            <person name="Nagy I."/>
            <person name="Doyle S."/>
            <person name="Anderson J.B."/>
            <person name="Grigoriev I.V."/>
            <person name="Gueldener U."/>
            <person name="Muensterkoetter M."/>
            <person name="Nagy L.G."/>
        </authorList>
    </citation>
    <scope>NUCLEOTIDE SEQUENCE [LARGE SCALE GENOMIC DNA]</scope>
    <source>
        <strain evidence="7">28-4</strain>
    </source>
</reference>
<evidence type="ECO:0000256" key="1">
    <source>
        <dbReference type="ARBA" id="ARBA00022723"/>
    </source>
</evidence>
<accession>A0A2H3BUB6</accession>
<dbReference type="SUPFAM" id="SSF144232">
    <property type="entry name" value="HIT/MYND zinc finger-like"/>
    <property type="match status" value="1"/>
</dbReference>
<dbReference type="Proteomes" id="UP000218334">
    <property type="component" value="Unassembled WGS sequence"/>
</dbReference>
<evidence type="ECO:0000313" key="6">
    <source>
        <dbReference type="EMBL" id="PBK73190.1"/>
    </source>
</evidence>
<dbReference type="EMBL" id="KZ293421">
    <property type="protein sequence ID" value="PBK73190.1"/>
    <property type="molecule type" value="Genomic_DNA"/>
</dbReference>
<dbReference type="AlphaFoldDB" id="A0A2H3BUB6"/>
<evidence type="ECO:0000313" key="7">
    <source>
        <dbReference type="Proteomes" id="UP000218334"/>
    </source>
</evidence>
<dbReference type="PROSITE" id="PS50865">
    <property type="entry name" value="ZF_MYND_2"/>
    <property type="match status" value="1"/>
</dbReference>
<dbReference type="GO" id="GO:0008270">
    <property type="term" value="F:zinc ion binding"/>
    <property type="evidence" value="ECO:0007669"/>
    <property type="project" value="UniProtKB-KW"/>
</dbReference>
<evidence type="ECO:0000256" key="4">
    <source>
        <dbReference type="PROSITE-ProRule" id="PRU00134"/>
    </source>
</evidence>
<feature type="domain" description="MYND-type" evidence="5">
    <location>
        <begin position="267"/>
        <end position="314"/>
    </location>
</feature>
<gene>
    <name evidence="6" type="ORF">ARMSODRAFT_1082524</name>
</gene>
<evidence type="ECO:0000259" key="5">
    <source>
        <dbReference type="PROSITE" id="PS50865"/>
    </source>
</evidence>
<protein>
    <recommendedName>
        <fullName evidence="5">MYND-type domain-containing protein</fullName>
    </recommendedName>
</protein>
<keyword evidence="2 4" id="KW-0863">Zinc-finger</keyword>
<dbReference type="Pfam" id="PF01753">
    <property type="entry name" value="zf-MYND"/>
    <property type="match status" value="1"/>
</dbReference>
<keyword evidence="1" id="KW-0479">Metal-binding</keyword>
<organism evidence="6 7">
    <name type="scientific">Armillaria solidipes</name>
    <dbReference type="NCBI Taxonomy" id="1076256"/>
    <lineage>
        <taxon>Eukaryota</taxon>
        <taxon>Fungi</taxon>
        <taxon>Dikarya</taxon>
        <taxon>Basidiomycota</taxon>
        <taxon>Agaricomycotina</taxon>
        <taxon>Agaricomycetes</taxon>
        <taxon>Agaricomycetidae</taxon>
        <taxon>Agaricales</taxon>
        <taxon>Marasmiineae</taxon>
        <taxon>Physalacriaceae</taxon>
        <taxon>Armillaria</taxon>
    </lineage>
</organism>
<dbReference type="Gene3D" id="6.10.140.2220">
    <property type="match status" value="1"/>
</dbReference>